<dbReference type="PANTHER" id="PTHR10489">
    <property type="entry name" value="CELL ADHESION MOLECULE"/>
    <property type="match status" value="1"/>
</dbReference>
<feature type="non-terminal residue" evidence="14">
    <location>
        <position position="228"/>
    </location>
</feature>
<evidence type="ECO:0000256" key="4">
    <source>
        <dbReference type="ARBA" id="ARBA00022989"/>
    </source>
</evidence>
<evidence type="ECO:0000256" key="10">
    <source>
        <dbReference type="ARBA" id="ARBA00023224"/>
    </source>
</evidence>
<dbReference type="PRINTS" id="PR01532">
    <property type="entry name" value="CXCCHMKINER3"/>
</dbReference>
<dbReference type="InterPro" id="IPR000276">
    <property type="entry name" value="GPCR_Rhodpsn"/>
</dbReference>
<reference evidence="14 15" key="1">
    <citation type="submission" date="2024-05" db="EMBL/GenBank/DDBJ databases">
        <title>Genome sequencing and assembly of Indian major carp, Cirrhinus mrigala (Hamilton, 1822).</title>
        <authorList>
            <person name="Mohindra V."/>
            <person name="Chowdhury L.M."/>
            <person name="Lal K."/>
            <person name="Jena J.K."/>
        </authorList>
    </citation>
    <scope>NUCLEOTIDE SEQUENCE [LARGE SCALE GENOMIC DNA]</scope>
    <source>
        <strain evidence="14">CM1030</strain>
        <tissue evidence="14">Blood</tissue>
    </source>
</reference>
<feature type="transmembrane region" description="Helical" evidence="12">
    <location>
        <begin position="88"/>
        <end position="113"/>
    </location>
</feature>
<keyword evidence="10 11" id="KW-0807">Transducer</keyword>
<evidence type="ECO:0000256" key="5">
    <source>
        <dbReference type="ARBA" id="ARBA00023040"/>
    </source>
</evidence>
<evidence type="ECO:0000313" key="14">
    <source>
        <dbReference type="EMBL" id="KAL0172368.1"/>
    </source>
</evidence>
<dbReference type="SUPFAM" id="SSF81321">
    <property type="entry name" value="Family A G protein-coupled receptor-like"/>
    <property type="match status" value="1"/>
</dbReference>
<keyword evidence="15" id="KW-1185">Reference proteome</keyword>
<dbReference type="Gene3D" id="1.20.1070.10">
    <property type="entry name" value="Rhodopsin 7-helix transmembrane proteins"/>
    <property type="match status" value="1"/>
</dbReference>
<evidence type="ECO:0000256" key="6">
    <source>
        <dbReference type="ARBA" id="ARBA00023136"/>
    </source>
</evidence>
<name>A0ABD0PGN2_CIRMR</name>
<evidence type="ECO:0000256" key="7">
    <source>
        <dbReference type="ARBA" id="ARBA00023157"/>
    </source>
</evidence>
<evidence type="ECO:0000256" key="11">
    <source>
        <dbReference type="RuleBase" id="RU000688"/>
    </source>
</evidence>
<dbReference type="GO" id="GO:0004930">
    <property type="term" value="F:G protein-coupled receptor activity"/>
    <property type="evidence" value="ECO:0007669"/>
    <property type="project" value="UniProtKB-KW"/>
</dbReference>
<dbReference type="AlphaFoldDB" id="A0ABD0PGN2"/>
<dbReference type="GO" id="GO:0016020">
    <property type="term" value="C:membrane"/>
    <property type="evidence" value="ECO:0007669"/>
    <property type="project" value="UniProtKB-SubCell"/>
</dbReference>
<evidence type="ECO:0000256" key="9">
    <source>
        <dbReference type="ARBA" id="ARBA00023180"/>
    </source>
</evidence>
<feature type="transmembrane region" description="Helical" evidence="12">
    <location>
        <begin position="181"/>
        <end position="200"/>
    </location>
</feature>
<dbReference type="PROSITE" id="PS50262">
    <property type="entry name" value="G_PROTEIN_RECEP_F1_2"/>
    <property type="match status" value="1"/>
</dbReference>
<dbReference type="PANTHER" id="PTHR10489:SF671">
    <property type="entry name" value="C-X-C CHEMOKINE RECEPTOR TYPE 3"/>
    <property type="match status" value="1"/>
</dbReference>
<keyword evidence="7" id="KW-1015">Disulfide bond</keyword>
<sequence>INFYCGIFMLSCISLDRYLSIVHAVQMYSRKKPMVIHCCCLMVWFFCLLLSIPDWIFLVATVDSRRQGRTECVPDYLPDSQRRLASRWLYHVLGFIFPALIMVFCYTCILLRLQRGSQYKQKKRAIRVIVALVVAFFIHWTPYNITLIADTMQTNGTLTHGNTSCESTTALDLALTATSTLAYLHCCVNPVLYAFVGVKFRQHLLDMLRPLGFTLKGPAGLVSRRSSA</sequence>
<feature type="transmembrane region" description="Helical" evidence="12">
    <location>
        <begin position="34"/>
        <end position="58"/>
    </location>
</feature>
<keyword evidence="5 11" id="KW-0297">G-protein coupled receptor</keyword>
<feature type="non-terminal residue" evidence="14">
    <location>
        <position position="1"/>
    </location>
</feature>
<evidence type="ECO:0000256" key="1">
    <source>
        <dbReference type="ARBA" id="ARBA00004370"/>
    </source>
</evidence>
<accession>A0ABD0PGN2</accession>
<evidence type="ECO:0000256" key="2">
    <source>
        <dbReference type="ARBA" id="ARBA00022641"/>
    </source>
</evidence>
<dbReference type="PROSITE" id="PS00237">
    <property type="entry name" value="G_PROTEIN_RECEP_F1_1"/>
    <property type="match status" value="1"/>
</dbReference>
<evidence type="ECO:0000313" key="15">
    <source>
        <dbReference type="Proteomes" id="UP001529510"/>
    </source>
</evidence>
<organism evidence="14 15">
    <name type="scientific">Cirrhinus mrigala</name>
    <name type="common">Mrigala</name>
    <dbReference type="NCBI Taxonomy" id="683832"/>
    <lineage>
        <taxon>Eukaryota</taxon>
        <taxon>Metazoa</taxon>
        <taxon>Chordata</taxon>
        <taxon>Craniata</taxon>
        <taxon>Vertebrata</taxon>
        <taxon>Euteleostomi</taxon>
        <taxon>Actinopterygii</taxon>
        <taxon>Neopterygii</taxon>
        <taxon>Teleostei</taxon>
        <taxon>Ostariophysi</taxon>
        <taxon>Cypriniformes</taxon>
        <taxon>Cyprinidae</taxon>
        <taxon>Labeoninae</taxon>
        <taxon>Labeonini</taxon>
        <taxon>Cirrhinus</taxon>
    </lineage>
</organism>
<evidence type="ECO:0000256" key="3">
    <source>
        <dbReference type="ARBA" id="ARBA00022692"/>
    </source>
</evidence>
<keyword evidence="9" id="KW-0325">Glycoprotein</keyword>
<evidence type="ECO:0000256" key="12">
    <source>
        <dbReference type="SAM" id="Phobius"/>
    </source>
</evidence>
<protein>
    <recommendedName>
        <fullName evidence="13">G-protein coupled receptors family 1 profile domain-containing protein</fullName>
    </recommendedName>
</protein>
<dbReference type="InterPro" id="IPR004070">
    <property type="entry name" value="Chemokine_CXCR3"/>
</dbReference>
<feature type="domain" description="G-protein coupled receptors family 1 profile" evidence="13">
    <location>
        <begin position="1"/>
        <end position="193"/>
    </location>
</feature>
<keyword evidence="4 12" id="KW-1133">Transmembrane helix</keyword>
<dbReference type="Proteomes" id="UP001529510">
    <property type="component" value="Unassembled WGS sequence"/>
</dbReference>
<evidence type="ECO:0000256" key="8">
    <source>
        <dbReference type="ARBA" id="ARBA00023170"/>
    </source>
</evidence>
<keyword evidence="6 12" id="KW-0472">Membrane</keyword>
<feature type="transmembrane region" description="Helical" evidence="12">
    <location>
        <begin position="125"/>
        <end position="143"/>
    </location>
</feature>
<keyword evidence="2" id="KW-0765">Sulfation</keyword>
<dbReference type="EMBL" id="JAMKFB020000016">
    <property type="protein sequence ID" value="KAL0172368.1"/>
    <property type="molecule type" value="Genomic_DNA"/>
</dbReference>
<dbReference type="PRINTS" id="PR00237">
    <property type="entry name" value="GPCRRHODOPSN"/>
</dbReference>
<dbReference type="InterPro" id="IPR050119">
    <property type="entry name" value="CCR1-9-like"/>
</dbReference>
<evidence type="ECO:0000259" key="13">
    <source>
        <dbReference type="PROSITE" id="PS50262"/>
    </source>
</evidence>
<comment type="caution">
    <text evidence="14">The sequence shown here is derived from an EMBL/GenBank/DDBJ whole genome shotgun (WGS) entry which is preliminary data.</text>
</comment>
<comment type="subcellular location">
    <subcellularLocation>
        <location evidence="1">Membrane</location>
    </subcellularLocation>
</comment>
<dbReference type="InterPro" id="IPR017452">
    <property type="entry name" value="GPCR_Rhodpsn_7TM"/>
</dbReference>
<comment type="similarity">
    <text evidence="11">Belongs to the G-protein coupled receptor 1 family.</text>
</comment>
<keyword evidence="8 11" id="KW-0675">Receptor</keyword>
<gene>
    <name evidence="14" type="ORF">M9458_032679</name>
</gene>
<proteinExistence type="inferred from homology"/>
<dbReference type="Pfam" id="PF00001">
    <property type="entry name" value="7tm_1"/>
    <property type="match status" value="1"/>
</dbReference>
<keyword evidence="3 11" id="KW-0812">Transmembrane</keyword>